<dbReference type="OMA" id="YFPNVTH"/>
<keyword evidence="6" id="KW-0812">Transmembrane</keyword>
<evidence type="ECO:0000256" key="2">
    <source>
        <dbReference type="ARBA" id="ARBA00022448"/>
    </source>
</evidence>
<dbReference type="GeneID" id="3856060"/>
<keyword evidence="5 6" id="KW-0472">Membrane</keyword>
<keyword evidence="4" id="KW-0997">Cell inner membrane</keyword>
<dbReference type="Proteomes" id="UP000248557">
    <property type="component" value="Unassembled WGS sequence"/>
</dbReference>
<proteinExistence type="predicted"/>
<protein>
    <submittedName>
        <fullName evidence="8">Nitrate ABC transporter substrate-binding protein</fullName>
    </submittedName>
</protein>
<dbReference type="Pfam" id="PF13379">
    <property type="entry name" value="NMT1_2"/>
    <property type="match status" value="1"/>
</dbReference>
<organism evidence="8 9">
    <name type="scientific">Methanosphaera stadtmanae</name>
    <dbReference type="NCBI Taxonomy" id="2317"/>
    <lineage>
        <taxon>Archaea</taxon>
        <taxon>Methanobacteriati</taxon>
        <taxon>Methanobacteriota</taxon>
        <taxon>Methanomada group</taxon>
        <taxon>Methanobacteria</taxon>
        <taxon>Methanobacteriales</taxon>
        <taxon>Methanobacteriaceae</taxon>
        <taxon>Methanosphaera</taxon>
    </lineage>
</organism>
<feature type="domain" description="Solute-binding protein family 3/N-terminal" evidence="7">
    <location>
        <begin position="32"/>
        <end position="248"/>
    </location>
</feature>
<dbReference type="CDD" id="cd13553">
    <property type="entry name" value="PBP2_NrtA_CpmA_like"/>
    <property type="match status" value="1"/>
</dbReference>
<dbReference type="PANTHER" id="PTHR30024">
    <property type="entry name" value="ALIPHATIC SULFONATES-BINDING PROTEIN-RELATED"/>
    <property type="match status" value="1"/>
</dbReference>
<dbReference type="InterPro" id="IPR001638">
    <property type="entry name" value="Solute-binding_3/MltF_N"/>
</dbReference>
<evidence type="ECO:0000259" key="7">
    <source>
        <dbReference type="SMART" id="SM00062"/>
    </source>
</evidence>
<dbReference type="NCBIfam" id="TIGR01728">
    <property type="entry name" value="SsuA_fam"/>
    <property type="match status" value="1"/>
</dbReference>
<evidence type="ECO:0000256" key="6">
    <source>
        <dbReference type="SAM" id="Phobius"/>
    </source>
</evidence>
<feature type="transmembrane region" description="Helical" evidence="6">
    <location>
        <begin position="7"/>
        <end position="25"/>
    </location>
</feature>
<dbReference type="RefSeq" id="WP_011406744.1">
    <property type="nucleotide sequence ID" value="NZ_CATZNA010000011.1"/>
</dbReference>
<keyword evidence="2" id="KW-0813">Transport</keyword>
<dbReference type="AlphaFoldDB" id="A0A328PZP9"/>
<dbReference type="SMART" id="SM00062">
    <property type="entry name" value="PBPb"/>
    <property type="match status" value="1"/>
</dbReference>
<dbReference type="SUPFAM" id="SSF53850">
    <property type="entry name" value="Periplasmic binding protein-like II"/>
    <property type="match status" value="1"/>
</dbReference>
<dbReference type="EMBL" id="NGJK01000077">
    <property type="protein sequence ID" value="RAP02743.1"/>
    <property type="molecule type" value="Genomic_DNA"/>
</dbReference>
<keyword evidence="6" id="KW-1133">Transmembrane helix</keyword>
<dbReference type="GO" id="GO:0012505">
    <property type="term" value="C:endomembrane system"/>
    <property type="evidence" value="ECO:0007669"/>
    <property type="project" value="UniProtKB-SubCell"/>
</dbReference>
<dbReference type="Gene3D" id="3.40.190.10">
    <property type="entry name" value="Periplasmic binding protein-like II"/>
    <property type="match status" value="2"/>
</dbReference>
<comment type="subcellular location">
    <subcellularLocation>
        <location evidence="1">Endomembrane system</location>
    </subcellularLocation>
</comment>
<accession>A0A328PZP9</accession>
<comment type="caution">
    <text evidence="8">The sequence shown here is derived from an EMBL/GenBank/DDBJ whole genome shotgun (WGS) entry which is preliminary data.</text>
</comment>
<dbReference type="PANTHER" id="PTHR30024:SF42">
    <property type="entry name" value="ALIPHATIC SULFONATES-BINDING PROTEIN-RELATED"/>
    <property type="match status" value="1"/>
</dbReference>
<evidence type="ECO:0000256" key="5">
    <source>
        <dbReference type="ARBA" id="ARBA00023136"/>
    </source>
</evidence>
<sequence length="313" mass="33881">MVNKKYIGIAVVLLIIIAGAVFYFTSSNDDNTVSIGYLPSDHDAALFVANASNMYTDAGLKVELHEYNNGGDLMTAMASGTVDVGYVGITPVLSSIQKGVPVKVIAGAQTEGSGLVTKDPNIKSITDLKGKKIATPGEASIQYMLLKYDLKKHGMSINDITSPSMKVASMNDALKTGSIDAMLTYEPYVSIATQVNNQTLIEDSSSILSNHPCCVVAVSQSFIDKHPQQVQKIADIHKKATEKLESDPEGCVQYLPKNIVPNETVEKGILSNMSWVSDLNDTYKDNIHTFMNTEKDLGIINNTISDDKLFYTA</sequence>
<dbReference type="GO" id="GO:0042626">
    <property type="term" value="F:ATPase-coupled transmembrane transporter activity"/>
    <property type="evidence" value="ECO:0007669"/>
    <property type="project" value="InterPro"/>
</dbReference>
<keyword evidence="3" id="KW-1003">Cell membrane</keyword>
<dbReference type="InterPro" id="IPR044527">
    <property type="entry name" value="NrtA/CpmA_ABC-bd_dom"/>
</dbReference>
<reference evidence="8 9" key="1">
    <citation type="submission" date="2017-05" db="EMBL/GenBank/DDBJ databases">
        <title>Host range expansion of the Methanosphaera genus to humans and monogastric animals involves recent and extensive reduction in genome content.</title>
        <authorList>
            <person name="Hoedt E.C."/>
            <person name="Volmer J.G."/>
            <person name="Parks D.H."/>
            <person name="Rosewarne C.P."/>
            <person name="Denman S.E."/>
            <person name="Mcsweeney C.S."/>
            <person name="O Cuiv P."/>
            <person name="Hugenholtz P."/>
            <person name="Tyson G.W."/>
            <person name="Morrison M."/>
        </authorList>
    </citation>
    <scope>NUCLEOTIDE SEQUENCE [LARGE SCALE GENOMIC DNA]</scope>
    <source>
        <strain evidence="8 9">PA5</strain>
    </source>
</reference>
<evidence type="ECO:0000256" key="3">
    <source>
        <dbReference type="ARBA" id="ARBA00022475"/>
    </source>
</evidence>
<name>A0A328PZP9_9EURY</name>
<dbReference type="InterPro" id="IPR010067">
    <property type="entry name" value="ABC_SsuA_sub-bd"/>
</dbReference>
<evidence type="ECO:0000256" key="4">
    <source>
        <dbReference type="ARBA" id="ARBA00022519"/>
    </source>
</evidence>
<gene>
    <name evidence="8" type="ORF">CA615_05795</name>
</gene>
<evidence type="ECO:0000313" key="8">
    <source>
        <dbReference type="EMBL" id="RAP02743.1"/>
    </source>
</evidence>
<evidence type="ECO:0000256" key="1">
    <source>
        <dbReference type="ARBA" id="ARBA00004308"/>
    </source>
</evidence>
<evidence type="ECO:0000313" key="9">
    <source>
        <dbReference type="Proteomes" id="UP000248557"/>
    </source>
</evidence>
<dbReference type="GO" id="GO:0016020">
    <property type="term" value="C:membrane"/>
    <property type="evidence" value="ECO:0007669"/>
    <property type="project" value="InterPro"/>
</dbReference>